<protein>
    <submittedName>
        <fullName evidence="3">Conjugative relaxase domain-containing protein, TrwC/TraI family</fullName>
    </submittedName>
</protein>
<name>A0A1H0XJQ1_9ACTN</name>
<evidence type="ECO:0000256" key="1">
    <source>
        <dbReference type="SAM" id="MobiDB-lite"/>
    </source>
</evidence>
<dbReference type="STRING" id="35622.SAMN04489764_0019"/>
<proteinExistence type="predicted"/>
<feature type="compositionally biased region" description="Acidic residues" evidence="1">
    <location>
        <begin position="1595"/>
        <end position="1606"/>
    </location>
</feature>
<dbReference type="CDD" id="cd18809">
    <property type="entry name" value="SF1_C_RecD"/>
    <property type="match status" value="1"/>
</dbReference>
<feature type="region of interest" description="Disordered" evidence="1">
    <location>
        <begin position="1572"/>
        <end position="1606"/>
    </location>
</feature>
<feature type="domain" description="TrwC relaxase" evidence="2">
    <location>
        <begin position="12"/>
        <end position="377"/>
    </location>
</feature>
<evidence type="ECO:0000313" key="3">
    <source>
        <dbReference type="EMBL" id="SDQ03194.1"/>
    </source>
</evidence>
<dbReference type="NCBIfam" id="NF041492">
    <property type="entry name" value="MobF"/>
    <property type="match status" value="1"/>
</dbReference>
<evidence type="ECO:0000259" key="2">
    <source>
        <dbReference type="Pfam" id="PF08751"/>
    </source>
</evidence>
<dbReference type="Proteomes" id="UP000217103">
    <property type="component" value="Unassembled WGS sequence"/>
</dbReference>
<feature type="compositionally biased region" description="Basic and acidic residues" evidence="1">
    <location>
        <begin position="1429"/>
        <end position="1462"/>
    </location>
</feature>
<feature type="compositionally biased region" description="Basic and acidic residues" evidence="1">
    <location>
        <begin position="1572"/>
        <end position="1594"/>
    </location>
</feature>
<feature type="region of interest" description="Disordered" evidence="1">
    <location>
        <begin position="1421"/>
        <end position="1522"/>
    </location>
</feature>
<reference evidence="3 4" key="1">
    <citation type="submission" date="2016-10" db="EMBL/GenBank/DDBJ databases">
        <authorList>
            <person name="de Groot N.N."/>
        </authorList>
    </citation>
    <scope>NUCLEOTIDE SEQUENCE [LARGE SCALE GENOMIC DNA]</scope>
    <source>
        <strain evidence="3 4">DSM 43794</strain>
    </source>
</reference>
<dbReference type="InterPro" id="IPR027417">
    <property type="entry name" value="P-loop_NTPase"/>
</dbReference>
<dbReference type="Pfam" id="PF08751">
    <property type="entry name" value="TrwC"/>
    <property type="match status" value="1"/>
</dbReference>
<dbReference type="Pfam" id="PF13604">
    <property type="entry name" value="AAA_30"/>
    <property type="match status" value="1"/>
</dbReference>
<dbReference type="SUPFAM" id="SSF52540">
    <property type="entry name" value="P-loop containing nucleoside triphosphate hydrolases"/>
    <property type="match status" value="2"/>
</dbReference>
<dbReference type="EMBL" id="FNKK01000001">
    <property type="protein sequence ID" value="SDQ03194.1"/>
    <property type="molecule type" value="Genomic_DNA"/>
</dbReference>
<accession>A0A1H0XJQ1</accession>
<feature type="compositionally biased region" description="Basic and acidic residues" evidence="1">
    <location>
        <begin position="1484"/>
        <end position="1503"/>
    </location>
</feature>
<organism evidence="3 4">
    <name type="scientific">Thermostaphylospora chromogena</name>
    <dbReference type="NCBI Taxonomy" id="35622"/>
    <lineage>
        <taxon>Bacteria</taxon>
        <taxon>Bacillati</taxon>
        <taxon>Actinomycetota</taxon>
        <taxon>Actinomycetes</taxon>
        <taxon>Streptosporangiales</taxon>
        <taxon>Thermomonosporaceae</taxon>
        <taxon>Thermostaphylospora</taxon>
    </lineage>
</organism>
<dbReference type="InterPro" id="IPR014862">
    <property type="entry name" value="TrwC"/>
</dbReference>
<dbReference type="Gene3D" id="3.40.50.300">
    <property type="entry name" value="P-loop containing nucleotide triphosphate hydrolases"/>
    <property type="match status" value="2"/>
</dbReference>
<gene>
    <name evidence="3" type="ORF">SAMN04489764_0019</name>
</gene>
<evidence type="ECO:0000313" key="4">
    <source>
        <dbReference type="Proteomes" id="UP000217103"/>
    </source>
</evidence>
<keyword evidence="4" id="KW-1185">Reference proteome</keyword>
<dbReference type="SUPFAM" id="SSF55464">
    <property type="entry name" value="Origin of replication-binding domain, RBD-like"/>
    <property type="match status" value="1"/>
</dbReference>
<dbReference type="RefSeq" id="WP_093256586.1">
    <property type="nucleotide sequence ID" value="NZ_FNKK01000001.1"/>
</dbReference>
<dbReference type="OrthoDB" id="4524286at2"/>
<feature type="compositionally biased region" description="Low complexity" evidence="1">
    <location>
        <begin position="1508"/>
        <end position="1519"/>
    </location>
</feature>
<sequence>MLSIARGYDPGYLTRQVAPGREGYYLSATAGGGEPPGRWTGRGCAELGLEGLVDSVVMTELYTHFIDPRDGVTRLGKPPRRYKSMEQIVQEMLAAEPGASAERVAAIEIEAARKARSAVMFFDLTFSPAKSVSLLHAGFQAAAVAARKRGDLAEAERLDAQAEAVWAAVRAGSAAALEYLQDVAGYSRVGYHGAIPRDPETGLPLTDHSTGRYVDAHEWIIASFDQHTSRAGDPQLHIHNAVLNRVKCPDGEWRTLDSRALFRAKDAAAAIGERVMEEQLTRDLGVQWATREDGRSREIVGISETAREVFSSRRVAIRAGVAELAAAFEAKHGYAPSRRALFHMAQFVTLDSREGKAHGPAPTREQMLARWEAQATAAEIGTLASIPDAAAGRIDIEQARAMAELAEAEIRRVCEAAVAQVQSERATWTRYDLIAAINRHLPDTMGGLPAETVRKLLVDLAEEVLAPGAGYGVLRLDAASVVPEPSDWLREDGTSIYGPRDRARYATARQLGLEDRLSVAAGERGAPAIDGARAAAALGGSQAALDALLAGADPATSTADSGELSEVAAEGSAVMAAGFGNRASGVSPIPATPVVGIRKADAAAVADPATPPAAPHQSALWRGGLRGDQAAAVYGILTSSRKIDILIGPAGAGKSRTMGELSDLWREHVGGRVIGLAISQNAAEVLRGEGCEHTANVAAFLTAYRTGQASLRAGDLVVVDEASMIGSGQLAEIQVLAEAAGAKILLTGDTEQLAAVGAAGPLGLLAREHGYYQLTEVQRMREPWERAASLALRRGDVAALRAYDAHGRLLEGTAEQMTEAAYRRWLGDHLAGKNTLLLASTTEEARELAGRCRAELVALGLVEAEGVPVRDGQIAGVGDWVMARTNSRYLVDTEGRRVTNRDVLIIDAWKTGAKGERSAAVVRRDLGPDEQGNRRWSAPYAVPVSYLAEHAELAYASTVHAAQGRTVDTCHAVVRPGISRSMLYVMMTRGREASYAYTVTDERTADMDPRLARAPELDEARRRVEAEAAGVPSIGEAVYAAETAHAELGRFAVLAGILETEDAERTATEVIAAEQLRTRHLGHLGVLWAEATRQAAEQRFEEALARVLTPEQYERYAAPSEAGPRSTLTRLVRAAELAGHDPAELAERAVTCRDLDDADSLARVLHHRIVCELGTDAPRPRPAMTFAERTPVAPAENTSAARLLTYARRLATVMDERAAELGAQVAERLPEWARRHLGPVPTDPVERLEWERRAGTVAAYREQFDRIDDERVALGHCPNTPEGRAAWHAAYDALGRPEEERDLAARTLGELGAIMHTYQRAAALAPLPVAARLRDTTVALDYQRAELEHDRQRAEVETDPARRAHLEQQIAARERIVDQLEHDRRSLAYAQEAREAWLQRTAAQREAAEAAAREIQARVPDAAIPSLEPEIHAPSRADELRERAARVAAERDQADRGDEVHPDQLALLPEPARAEAEVEAEVETPARKDAAASRDEDGRQRQEEQEELALGLGALPDGGRASGPYVLVVERARQATARAVREAAERERAEAEAAAAREEEIAREAAARVVDRRRAVRQEAQRQRQAAEARAVEFDERDELDERTER</sequence>